<name>M8CJB0_AEGTA</name>
<dbReference type="AlphaFoldDB" id="M8CJB0"/>
<proteinExistence type="predicted"/>
<evidence type="ECO:0000313" key="2">
    <source>
        <dbReference type="EnsemblPlants" id="EMT23431"/>
    </source>
</evidence>
<reference evidence="2" key="1">
    <citation type="submission" date="2015-06" db="UniProtKB">
        <authorList>
            <consortium name="EnsemblPlants"/>
        </authorList>
    </citation>
    <scope>IDENTIFICATION</scope>
</reference>
<evidence type="ECO:0000256" key="1">
    <source>
        <dbReference type="SAM" id="MobiDB-lite"/>
    </source>
</evidence>
<protein>
    <submittedName>
        <fullName evidence="2">Uncharacterized protein</fullName>
    </submittedName>
</protein>
<sequence length="51" mass="5134">MASQARGKHVPVQQEASSTASKAKAPSTAPPPTLNSKNGKPANPGGKAPKR</sequence>
<accession>M8CJB0</accession>
<feature type="region of interest" description="Disordered" evidence="1">
    <location>
        <begin position="1"/>
        <end position="51"/>
    </location>
</feature>
<organism evidence="2">
    <name type="scientific">Aegilops tauschii</name>
    <name type="common">Tausch's goatgrass</name>
    <name type="synonym">Aegilops squarrosa</name>
    <dbReference type="NCBI Taxonomy" id="37682"/>
    <lineage>
        <taxon>Eukaryota</taxon>
        <taxon>Viridiplantae</taxon>
        <taxon>Streptophyta</taxon>
        <taxon>Embryophyta</taxon>
        <taxon>Tracheophyta</taxon>
        <taxon>Spermatophyta</taxon>
        <taxon>Magnoliopsida</taxon>
        <taxon>Liliopsida</taxon>
        <taxon>Poales</taxon>
        <taxon>Poaceae</taxon>
        <taxon>BOP clade</taxon>
        <taxon>Pooideae</taxon>
        <taxon>Triticodae</taxon>
        <taxon>Triticeae</taxon>
        <taxon>Triticinae</taxon>
        <taxon>Aegilops</taxon>
    </lineage>
</organism>
<dbReference type="EnsemblPlants" id="EMT23431">
    <property type="protein sequence ID" value="EMT23431"/>
    <property type="gene ID" value="F775_26545"/>
</dbReference>
<feature type="compositionally biased region" description="Low complexity" evidence="1">
    <location>
        <begin position="16"/>
        <end position="27"/>
    </location>
</feature>